<evidence type="ECO:0000313" key="3">
    <source>
        <dbReference type="Proteomes" id="UP000234341"/>
    </source>
</evidence>
<dbReference type="EMBL" id="PJRP01000003">
    <property type="protein sequence ID" value="PLQ00518.1"/>
    <property type="molecule type" value="Genomic_DNA"/>
</dbReference>
<dbReference type="AlphaFoldDB" id="A0A2N5CE80"/>
<evidence type="ECO:0000313" key="2">
    <source>
        <dbReference type="EMBL" id="PLQ00518.1"/>
    </source>
</evidence>
<dbReference type="OrthoDB" id="8966730at2"/>
<feature type="chain" id="PRO_5014943926" evidence="1">
    <location>
        <begin position="29"/>
        <end position="87"/>
    </location>
</feature>
<evidence type="ECO:0000256" key="1">
    <source>
        <dbReference type="SAM" id="SignalP"/>
    </source>
</evidence>
<gene>
    <name evidence="2" type="ORF">CYJ10_08520</name>
</gene>
<keyword evidence="1" id="KW-0732">Signal</keyword>
<dbReference type="RefSeq" id="WP_101681089.1">
    <property type="nucleotide sequence ID" value="NZ_PJRP01000003.1"/>
</dbReference>
<reference evidence="2 3" key="1">
    <citation type="submission" date="2017-12" db="EMBL/GenBank/DDBJ databases">
        <title>Genome sequence of the active heterotrophic nitrifier-denitrifier, Cupriavidus pauculus UM1.</title>
        <authorList>
            <person name="Putonti C."/>
            <person name="Castignetti D."/>
        </authorList>
    </citation>
    <scope>NUCLEOTIDE SEQUENCE [LARGE SCALE GENOMIC DNA]</scope>
    <source>
        <strain evidence="2 3">UM1</strain>
    </source>
</reference>
<organism evidence="2 3">
    <name type="scientific">Cupriavidus pauculus</name>
    <dbReference type="NCBI Taxonomy" id="82633"/>
    <lineage>
        <taxon>Bacteria</taxon>
        <taxon>Pseudomonadati</taxon>
        <taxon>Pseudomonadota</taxon>
        <taxon>Betaproteobacteria</taxon>
        <taxon>Burkholderiales</taxon>
        <taxon>Burkholderiaceae</taxon>
        <taxon>Cupriavidus</taxon>
    </lineage>
</organism>
<protein>
    <submittedName>
        <fullName evidence="2">Uncharacterized protein</fullName>
    </submittedName>
</protein>
<name>A0A2N5CE80_9BURK</name>
<accession>A0A2N5CE80</accession>
<dbReference type="Proteomes" id="UP000234341">
    <property type="component" value="Unassembled WGS sequence"/>
</dbReference>
<feature type="signal peptide" evidence="1">
    <location>
        <begin position="1"/>
        <end position="28"/>
    </location>
</feature>
<proteinExistence type="predicted"/>
<sequence length="87" mass="9043">MIRKHIVPVLVACGVAAISALGTGMANAAETGKHPAVHSHPQYNIDQPRDVYTQGARFNVSPADQGRFIQVGQDLTGVSAPPGNTPA</sequence>
<comment type="caution">
    <text evidence="2">The sequence shown here is derived from an EMBL/GenBank/DDBJ whole genome shotgun (WGS) entry which is preliminary data.</text>
</comment>